<keyword evidence="6" id="KW-1185">Reference proteome</keyword>
<dbReference type="GO" id="GO:0005886">
    <property type="term" value="C:plasma membrane"/>
    <property type="evidence" value="ECO:0007669"/>
    <property type="project" value="TreeGrafter"/>
</dbReference>
<dbReference type="Proteomes" id="UP000029389">
    <property type="component" value="Unassembled WGS sequence"/>
</dbReference>
<dbReference type="CDD" id="cd05387">
    <property type="entry name" value="BY-kinase"/>
    <property type="match status" value="1"/>
</dbReference>
<keyword evidence="4" id="KW-0418">Kinase</keyword>
<dbReference type="RefSeq" id="WP_042982932.1">
    <property type="nucleotide sequence ID" value="NZ_JMQC01000008.1"/>
</dbReference>
<dbReference type="PATRIC" id="fig|1405.8.peg.4166"/>
<dbReference type="GO" id="GO:0004713">
    <property type="term" value="F:protein tyrosine kinase activity"/>
    <property type="evidence" value="ECO:0007669"/>
    <property type="project" value="TreeGrafter"/>
</dbReference>
<reference evidence="4 6" key="2">
    <citation type="submission" date="2018-08" db="EMBL/GenBank/DDBJ databases">
        <title>Bacillus clarus sp. nov. strain PS00077A.</title>
        <authorList>
            <person name="Mendez Acevedo M."/>
            <person name="Carroll L."/>
            <person name="Mukherjee M."/>
            <person name="Wiedmann M."/>
            <person name="Kovac J."/>
        </authorList>
    </citation>
    <scope>NUCLEOTIDE SEQUENCE [LARGE SCALE GENOMIC DNA]</scope>
    <source>
        <strain evidence="4 6">PS00077A</strain>
    </source>
</reference>
<keyword evidence="2" id="KW-0067">ATP-binding</keyword>
<dbReference type="Proteomes" id="UP000264294">
    <property type="component" value="Unassembled WGS sequence"/>
</dbReference>
<dbReference type="InterPro" id="IPR050445">
    <property type="entry name" value="Bact_polysacc_biosynth/exp"/>
</dbReference>
<dbReference type="SUPFAM" id="SSF52540">
    <property type="entry name" value="P-loop containing nucleoside triphosphate hydrolases"/>
    <property type="match status" value="1"/>
</dbReference>
<reference evidence="3 5" key="1">
    <citation type="submission" date="2014-04" db="EMBL/GenBank/DDBJ databases">
        <authorList>
            <person name="Bishop-Lilly K.A."/>
            <person name="Broomall S.M."/>
            <person name="Chain P.S."/>
            <person name="Chertkov O."/>
            <person name="Coyne S.R."/>
            <person name="Daligault H.E."/>
            <person name="Davenport K.W."/>
            <person name="Erkkila T."/>
            <person name="Frey K.G."/>
            <person name="Gibbons H.S."/>
            <person name="Gu W."/>
            <person name="Jaissle J."/>
            <person name="Johnson S.L."/>
            <person name="Koroleva G.I."/>
            <person name="Ladner J.T."/>
            <person name="Lo C.-C."/>
            <person name="Minogue T.D."/>
            <person name="Munk C."/>
            <person name="Palacios G.F."/>
            <person name="Redden C.L."/>
            <person name="Rosenzweig C.N."/>
            <person name="Scholz M.B."/>
            <person name="Teshima H."/>
            <person name="Xu Y."/>
        </authorList>
    </citation>
    <scope>NUCLEOTIDE SEQUENCE [LARGE SCALE GENOMIC DNA]</scope>
    <source>
        <strain evidence="3 5">BHP</strain>
    </source>
</reference>
<keyword evidence="1" id="KW-0547">Nucleotide-binding</keyword>
<dbReference type="PANTHER" id="PTHR32309:SF13">
    <property type="entry name" value="FERRIC ENTEROBACTIN TRANSPORT PROTEIN FEPE"/>
    <property type="match status" value="1"/>
</dbReference>
<dbReference type="EMBL" id="JMQC01000008">
    <property type="protein sequence ID" value="KFN01678.1"/>
    <property type="molecule type" value="Genomic_DNA"/>
</dbReference>
<evidence type="ECO:0000313" key="6">
    <source>
        <dbReference type="Proteomes" id="UP000264294"/>
    </source>
</evidence>
<protein>
    <submittedName>
        <fullName evidence="3">AAA domain protein</fullName>
    </submittedName>
    <submittedName>
        <fullName evidence="4">Tyrosine protein kinase</fullName>
    </submittedName>
</protein>
<dbReference type="InterPro" id="IPR027417">
    <property type="entry name" value="P-loop_NTPase"/>
</dbReference>
<evidence type="ECO:0000313" key="5">
    <source>
        <dbReference type="Proteomes" id="UP000029389"/>
    </source>
</evidence>
<name>A0A090YUP2_9BACI</name>
<keyword evidence="4" id="KW-0808">Transferase</keyword>
<dbReference type="PANTHER" id="PTHR32309">
    <property type="entry name" value="TYROSINE-PROTEIN KINASE"/>
    <property type="match status" value="1"/>
</dbReference>
<dbReference type="InterPro" id="IPR005702">
    <property type="entry name" value="Wzc-like_C"/>
</dbReference>
<proteinExistence type="predicted"/>
<dbReference type="Gene3D" id="3.40.50.300">
    <property type="entry name" value="P-loop containing nucleotide triphosphate hydrolases"/>
    <property type="match status" value="1"/>
</dbReference>
<dbReference type="AlphaFoldDB" id="A0A090YUP2"/>
<sequence>MSMFKIKKKPDLDLHDAVMKEQFYTIYHELKKSGKQVFTVSSTKDRGVVASLIVNMGLVFAEMKKKVLLVDVNFSDPKLHLLLQSNRMTTINDIIISSTLNYESFSSSVSEYLYCIPAQKTVHNGTPLVAMDEFDNVIDMWKDEFDYIFFYSSEVFELPATHIIAVKCDGIVLAVEKRKDSLRTVKKVIANIEKKECELLGIVLYS</sequence>
<evidence type="ECO:0000256" key="2">
    <source>
        <dbReference type="ARBA" id="ARBA00022840"/>
    </source>
</evidence>
<evidence type="ECO:0000313" key="3">
    <source>
        <dbReference type="EMBL" id="KFN01678.1"/>
    </source>
</evidence>
<comment type="caution">
    <text evidence="3">The sequence shown here is derived from an EMBL/GenBank/DDBJ whole genome shotgun (WGS) entry which is preliminary data.</text>
</comment>
<evidence type="ECO:0000256" key="1">
    <source>
        <dbReference type="ARBA" id="ARBA00022741"/>
    </source>
</evidence>
<organism evidence="3 5">
    <name type="scientific">Bacillus clarus</name>
    <dbReference type="NCBI Taxonomy" id="2338372"/>
    <lineage>
        <taxon>Bacteria</taxon>
        <taxon>Bacillati</taxon>
        <taxon>Bacillota</taxon>
        <taxon>Bacilli</taxon>
        <taxon>Bacillales</taxon>
        <taxon>Bacillaceae</taxon>
        <taxon>Bacillus</taxon>
        <taxon>Bacillus cereus group</taxon>
    </lineage>
</organism>
<evidence type="ECO:0000313" key="4">
    <source>
        <dbReference type="EMBL" id="RFT68444.1"/>
    </source>
</evidence>
<accession>A0A090YUP2</accession>
<gene>
    <name evidence="4" type="ORF">D0U04_03050</name>
    <name evidence="3" type="ORF">DJ93_4057</name>
</gene>
<dbReference type="EMBL" id="QVOD01000002">
    <property type="protein sequence ID" value="RFT68444.1"/>
    <property type="molecule type" value="Genomic_DNA"/>
</dbReference>